<feature type="region of interest" description="Disordered" evidence="1">
    <location>
        <begin position="1"/>
        <end position="21"/>
    </location>
</feature>
<accession>A0A3D9DV86</accession>
<organism evidence="2 3">
    <name type="scientific">Kushneria indalinina DSM 14324</name>
    <dbReference type="NCBI Taxonomy" id="1122140"/>
    <lineage>
        <taxon>Bacteria</taxon>
        <taxon>Pseudomonadati</taxon>
        <taxon>Pseudomonadota</taxon>
        <taxon>Gammaproteobacteria</taxon>
        <taxon>Oceanospirillales</taxon>
        <taxon>Halomonadaceae</taxon>
        <taxon>Kushneria</taxon>
    </lineage>
</organism>
<proteinExistence type="predicted"/>
<comment type="caution">
    <text evidence="2">The sequence shown here is derived from an EMBL/GenBank/DDBJ whole genome shotgun (WGS) entry which is preliminary data.</text>
</comment>
<protein>
    <submittedName>
        <fullName evidence="2">Uncharacterized protein</fullName>
    </submittedName>
</protein>
<name>A0A3D9DV86_9GAMM</name>
<keyword evidence="3" id="KW-1185">Reference proteome</keyword>
<dbReference type="AlphaFoldDB" id="A0A3D9DV86"/>
<reference evidence="2 3" key="1">
    <citation type="submission" date="2018-07" db="EMBL/GenBank/DDBJ databases">
        <title>Genomic Encyclopedia of Type Strains, Phase IV (KMG-IV): sequencing the most valuable type-strain genomes for metagenomic binning, comparative biology and taxonomic classification.</title>
        <authorList>
            <person name="Goeker M."/>
        </authorList>
    </citation>
    <scope>NUCLEOTIDE SEQUENCE [LARGE SCALE GENOMIC DNA]</scope>
    <source>
        <strain evidence="2 3">DSM 14324</strain>
    </source>
</reference>
<feature type="compositionally biased region" description="Polar residues" evidence="1">
    <location>
        <begin position="1"/>
        <end position="17"/>
    </location>
</feature>
<dbReference type="RefSeq" id="WP_147301509.1">
    <property type="nucleotide sequence ID" value="NZ_QRDJ01000007.1"/>
</dbReference>
<evidence type="ECO:0000313" key="3">
    <source>
        <dbReference type="Proteomes" id="UP000256334"/>
    </source>
</evidence>
<dbReference type="OrthoDB" id="6183038at2"/>
<evidence type="ECO:0000256" key="1">
    <source>
        <dbReference type="SAM" id="MobiDB-lite"/>
    </source>
</evidence>
<dbReference type="Proteomes" id="UP000256334">
    <property type="component" value="Unassembled WGS sequence"/>
</dbReference>
<dbReference type="EMBL" id="QRDJ01000007">
    <property type="protein sequence ID" value="REC94693.1"/>
    <property type="molecule type" value="Genomic_DNA"/>
</dbReference>
<evidence type="ECO:0000313" key="2">
    <source>
        <dbReference type="EMBL" id="REC94693.1"/>
    </source>
</evidence>
<sequence>MSGDQASGLRQWSQAHASRNDTDGAPAELVVMVWGETGPGIEQLSQRLALPDGVSHWQPRPVVLSASLPDAVPDTSWWMLQLGHLSPREAPKLAEALRSLHRAGMPQTVLLDAPESLAVAGLISAARTHLGVRLLQNERTWHHAVMAAPGPG</sequence>
<gene>
    <name evidence="2" type="ORF">C8D72_1519</name>
</gene>